<feature type="region of interest" description="Disordered" evidence="2">
    <location>
        <begin position="88"/>
        <end position="122"/>
    </location>
</feature>
<organism evidence="3 4">
    <name type="scientific">Tetrahymena thermophila (strain SB210)</name>
    <dbReference type="NCBI Taxonomy" id="312017"/>
    <lineage>
        <taxon>Eukaryota</taxon>
        <taxon>Sar</taxon>
        <taxon>Alveolata</taxon>
        <taxon>Ciliophora</taxon>
        <taxon>Intramacronucleata</taxon>
        <taxon>Oligohymenophorea</taxon>
        <taxon>Hymenostomatida</taxon>
        <taxon>Tetrahymenina</taxon>
        <taxon>Tetrahymenidae</taxon>
        <taxon>Tetrahymena</taxon>
    </lineage>
</organism>
<dbReference type="Proteomes" id="UP000009168">
    <property type="component" value="Unassembled WGS sequence"/>
</dbReference>
<evidence type="ECO:0000313" key="4">
    <source>
        <dbReference type="Proteomes" id="UP000009168"/>
    </source>
</evidence>
<protein>
    <submittedName>
        <fullName evidence="3">Uncharacterized protein</fullName>
    </submittedName>
</protein>
<feature type="compositionally biased region" description="Polar residues" evidence="2">
    <location>
        <begin position="15"/>
        <end position="27"/>
    </location>
</feature>
<dbReference type="eggNOG" id="ENOG502T2AM">
    <property type="taxonomic scope" value="Eukaryota"/>
</dbReference>
<evidence type="ECO:0000256" key="2">
    <source>
        <dbReference type="SAM" id="MobiDB-lite"/>
    </source>
</evidence>
<feature type="region of interest" description="Disordered" evidence="2">
    <location>
        <begin position="15"/>
        <end position="58"/>
    </location>
</feature>
<feature type="coiled-coil region" evidence="1">
    <location>
        <begin position="516"/>
        <end position="551"/>
    </location>
</feature>
<feature type="coiled-coil region" evidence="1">
    <location>
        <begin position="406"/>
        <end position="452"/>
    </location>
</feature>
<sequence>MLEPVKRTNFIQDQARVSNKFRNNQNEKSAKKDNESPPLTSVNNQNHQQLSSSSSQKQNVDGFSILQRFQIKGGNIKQNLQHLELVKTHSSQTSKSNNNLSCQNSNKLLQDPFTPNQSKISFGNHRKSVSTLTGTSGSTKGLMQQKLNDFLFYQNSSSQASTAAKLIQSDQQFFSFKNSSYLGNNLNQGNEKRNLAHENQMNSSQKYLCVPKTAESRNRISQTNLTSKVTQAQIEQYLSNTELLDRAEGKSFKFFNSKNNKFDFVGRSQSLVSSQILNQETTLSNKVQIDCLNPYTLTATKNESLFFSSHNFYYFVIPIRSKPSPLKLTVKIKNASEASQNKLKGFISKTANRPNTFNSDDEFDGRSYKLYAEGGKKMFHIDTVFLSLYPEVDMTVQVQVSFGEQKIQMNEAYQKYKKQKMKAIEEANQIQMQQTKEREMKVQESIQNEQQNKEKLLLFHSTNTSPIQSMKNLSLINKSEIMQKDRKFIIQSQEGKKRKNITQFNKFNMPDMFDKYQKMLKQKEEHETKQQEVQERKNQMFQEKCQEVEERFRISCLKSIFQIEKKKIIERNCKYQLWQLVWIKLIKSIIFLKFFAEKLRAKMIKKQIQHRAKFIAIRAIANWMIKLRKIGLYPEKRVLSLSCIVTNKFAQILHQKCEKKAENIISNYLQQSSKITDLKTKGISFVQRVLNIQKQWRETKQKKKRFKELIVRQFSNKYSDLLYEIKLEAKKKQDPYYQPSGLAHLNNARITDYVLVYQIVQNYLSQHWQRYVQLYESYRGSMIILQQMSIENKKNYSISVAMKKPLFFKLPTNNQLKSMVKEYAEAKQLIN</sequence>
<accession>Q22WX1</accession>
<dbReference type="HOGENOM" id="CLU_360774_0_0_1"/>
<dbReference type="InParanoid" id="Q22WX1"/>
<feature type="compositionally biased region" description="Low complexity" evidence="2">
    <location>
        <begin position="41"/>
        <end position="58"/>
    </location>
</feature>
<reference evidence="4" key="1">
    <citation type="journal article" date="2006" name="PLoS Biol.">
        <title>Macronuclear genome sequence of the ciliate Tetrahymena thermophila, a model eukaryote.</title>
        <authorList>
            <person name="Eisen J.A."/>
            <person name="Coyne R.S."/>
            <person name="Wu M."/>
            <person name="Wu D."/>
            <person name="Thiagarajan M."/>
            <person name="Wortman J.R."/>
            <person name="Badger J.H."/>
            <person name="Ren Q."/>
            <person name="Amedeo P."/>
            <person name="Jones K.M."/>
            <person name="Tallon L.J."/>
            <person name="Delcher A.L."/>
            <person name="Salzberg S.L."/>
            <person name="Silva J.C."/>
            <person name="Haas B.J."/>
            <person name="Majoros W.H."/>
            <person name="Farzad M."/>
            <person name="Carlton J.M."/>
            <person name="Smith R.K. Jr."/>
            <person name="Garg J."/>
            <person name="Pearlman R.E."/>
            <person name="Karrer K.M."/>
            <person name="Sun L."/>
            <person name="Manning G."/>
            <person name="Elde N.C."/>
            <person name="Turkewitz A.P."/>
            <person name="Asai D.J."/>
            <person name="Wilkes D.E."/>
            <person name="Wang Y."/>
            <person name="Cai H."/>
            <person name="Collins K."/>
            <person name="Stewart B.A."/>
            <person name="Lee S.R."/>
            <person name="Wilamowska K."/>
            <person name="Weinberg Z."/>
            <person name="Ruzzo W.L."/>
            <person name="Wloga D."/>
            <person name="Gaertig J."/>
            <person name="Frankel J."/>
            <person name="Tsao C.-C."/>
            <person name="Gorovsky M.A."/>
            <person name="Keeling P.J."/>
            <person name="Waller R.F."/>
            <person name="Patron N.J."/>
            <person name="Cherry J.M."/>
            <person name="Stover N.A."/>
            <person name="Krieger C.J."/>
            <person name="del Toro C."/>
            <person name="Ryder H.F."/>
            <person name="Williamson S.C."/>
            <person name="Barbeau R.A."/>
            <person name="Hamilton E.P."/>
            <person name="Orias E."/>
        </authorList>
    </citation>
    <scope>NUCLEOTIDE SEQUENCE [LARGE SCALE GENOMIC DNA]</scope>
    <source>
        <strain evidence="4">SB210</strain>
    </source>
</reference>
<proteinExistence type="predicted"/>
<dbReference type="KEGG" id="tet:TTHERM_00635800"/>
<name>Q22WX1_TETTS</name>
<keyword evidence="4" id="KW-1185">Reference proteome</keyword>
<dbReference type="GeneID" id="7844381"/>
<dbReference type="RefSeq" id="XP_001010120.2">
    <property type="nucleotide sequence ID" value="XM_001010120.2"/>
</dbReference>
<keyword evidence="1" id="KW-0175">Coiled coil</keyword>
<gene>
    <name evidence="3" type="ORF">TTHERM_00635800</name>
</gene>
<dbReference type="AlphaFoldDB" id="Q22WX1"/>
<feature type="compositionally biased region" description="Polar residues" evidence="2">
    <location>
        <begin position="88"/>
        <end position="121"/>
    </location>
</feature>
<evidence type="ECO:0000256" key="1">
    <source>
        <dbReference type="SAM" id="Coils"/>
    </source>
</evidence>
<evidence type="ECO:0000313" key="3">
    <source>
        <dbReference type="EMBL" id="EAR89875.2"/>
    </source>
</evidence>
<dbReference type="EMBL" id="GG662809">
    <property type="protein sequence ID" value="EAR89875.2"/>
    <property type="molecule type" value="Genomic_DNA"/>
</dbReference>